<proteinExistence type="predicted"/>
<keyword evidence="3" id="KW-1185">Reference proteome</keyword>
<feature type="transmembrane region" description="Helical" evidence="1">
    <location>
        <begin position="6"/>
        <end position="28"/>
    </location>
</feature>
<evidence type="ECO:0000313" key="3">
    <source>
        <dbReference type="Proteomes" id="UP000287996"/>
    </source>
</evidence>
<feature type="transmembrane region" description="Helical" evidence="1">
    <location>
        <begin position="80"/>
        <end position="97"/>
    </location>
</feature>
<keyword evidence="1" id="KW-1133">Transmembrane helix</keyword>
<organism evidence="2 3">
    <name type="scientific">Idiomarina tyrosinivorans</name>
    <dbReference type="NCBI Taxonomy" id="1445662"/>
    <lineage>
        <taxon>Bacteria</taxon>
        <taxon>Pseudomonadati</taxon>
        <taxon>Pseudomonadota</taxon>
        <taxon>Gammaproteobacteria</taxon>
        <taxon>Alteromonadales</taxon>
        <taxon>Idiomarinaceae</taxon>
        <taxon>Idiomarina</taxon>
    </lineage>
</organism>
<gene>
    <name evidence="2" type="ORF">CWI84_01300</name>
</gene>
<dbReference type="AlphaFoldDB" id="A0A432ZU61"/>
<keyword evidence="1" id="KW-0812">Transmembrane</keyword>
<protein>
    <submittedName>
        <fullName evidence="2">Uncharacterized protein</fullName>
    </submittedName>
</protein>
<dbReference type="EMBL" id="PIQH01000001">
    <property type="protein sequence ID" value="RUO81423.1"/>
    <property type="molecule type" value="Genomic_DNA"/>
</dbReference>
<comment type="caution">
    <text evidence="2">The sequence shown here is derived from an EMBL/GenBank/DDBJ whole genome shotgun (WGS) entry which is preliminary data.</text>
</comment>
<name>A0A432ZU61_9GAMM</name>
<evidence type="ECO:0000313" key="2">
    <source>
        <dbReference type="EMBL" id="RUO81423.1"/>
    </source>
</evidence>
<feature type="transmembrane region" description="Helical" evidence="1">
    <location>
        <begin position="48"/>
        <end position="68"/>
    </location>
</feature>
<evidence type="ECO:0000256" key="1">
    <source>
        <dbReference type="SAM" id="Phobius"/>
    </source>
</evidence>
<feature type="transmembrane region" description="Helical" evidence="1">
    <location>
        <begin position="109"/>
        <end position="134"/>
    </location>
</feature>
<keyword evidence="1" id="KW-0472">Membrane</keyword>
<accession>A0A432ZU61</accession>
<dbReference type="Proteomes" id="UP000287996">
    <property type="component" value="Unassembled WGS sequence"/>
</dbReference>
<reference evidence="2 3" key="1">
    <citation type="journal article" date="2011" name="Front. Microbiol.">
        <title>Genomic signatures of strain selection and enhancement in Bacillus atrophaeus var. globigii, a historical biowarfare simulant.</title>
        <authorList>
            <person name="Gibbons H.S."/>
            <person name="Broomall S.M."/>
            <person name="McNew L.A."/>
            <person name="Daligault H."/>
            <person name="Chapman C."/>
            <person name="Bruce D."/>
            <person name="Karavis M."/>
            <person name="Krepps M."/>
            <person name="McGregor P.A."/>
            <person name="Hong C."/>
            <person name="Park K.H."/>
            <person name="Akmal A."/>
            <person name="Feldman A."/>
            <person name="Lin J.S."/>
            <person name="Chang W.E."/>
            <person name="Higgs B.W."/>
            <person name="Demirev P."/>
            <person name="Lindquist J."/>
            <person name="Liem A."/>
            <person name="Fochler E."/>
            <person name="Read T.D."/>
            <person name="Tapia R."/>
            <person name="Johnson S."/>
            <person name="Bishop-Lilly K.A."/>
            <person name="Detter C."/>
            <person name="Han C."/>
            <person name="Sozhamannan S."/>
            <person name="Rosenzweig C.N."/>
            <person name="Skowronski E.W."/>
        </authorList>
    </citation>
    <scope>NUCLEOTIDE SEQUENCE [LARGE SCALE GENOMIC DNA]</scope>
    <source>
        <strain evidence="2 3">CC-PW-9</strain>
    </source>
</reference>
<sequence>MTSVPTFFLIGLVICVGFLVITLIPVIFLKWLGKRYRLFRVNKPFRTIYLTAIITFVVRALIAAPQMAIASNLQGFRVFIPPYLICFFIVGFIIFSRRLEKEHYGKKEVIISVGISLACVLWYLLAELAIYAYIAKT</sequence>